<organism evidence="2 3">
    <name type="scientific">Brevifollis gellanilyticus</name>
    <dbReference type="NCBI Taxonomy" id="748831"/>
    <lineage>
        <taxon>Bacteria</taxon>
        <taxon>Pseudomonadati</taxon>
        <taxon>Verrucomicrobiota</taxon>
        <taxon>Verrucomicrobiia</taxon>
        <taxon>Verrucomicrobiales</taxon>
        <taxon>Verrucomicrobiaceae</taxon>
    </lineage>
</organism>
<dbReference type="NCBIfam" id="TIGR01444">
    <property type="entry name" value="fkbM_fam"/>
    <property type="match status" value="1"/>
</dbReference>
<dbReference type="InterPro" id="IPR006342">
    <property type="entry name" value="FkbM_mtfrase"/>
</dbReference>
<name>A0A512M9X1_9BACT</name>
<dbReference type="Gene3D" id="3.40.50.150">
    <property type="entry name" value="Vaccinia Virus protein VP39"/>
    <property type="match status" value="1"/>
</dbReference>
<protein>
    <recommendedName>
        <fullName evidence="1">Methyltransferase FkbM domain-containing protein</fullName>
    </recommendedName>
</protein>
<accession>A0A512M9X1</accession>
<evidence type="ECO:0000313" key="2">
    <source>
        <dbReference type="EMBL" id="GEP43534.1"/>
    </source>
</evidence>
<dbReference type="PANTHER" id="PTHR34203:SF13">
    <property type="entry name" value="EXPRESSED PROTEIN"/>
    <property type="match status" value="1"/>
</dbReference>
<evidence type="ECO:0000259" key="1">
    <source>
        <dbReference type="Pfam" id="PF05050"/>
    </source>
</evidence>
<evidence type="ECO:0000313" key="3">
    <source>
        <dbReference type="Proteomes" id="UP000321577"/>
    </source>
</evidence>
<feature type="domain" description="Methyltransferase FkbM" evidence="1">
    <location>
        <begin position="40"/>
        <end position="197"/>
    </location>
</feature>
<dbReference type="AlphaFoldDB" id="A0A512M9X1"/>
<dbReference type="Proteomes" id="UP000321577">
    <property type="component" value="Unassembled WGS sequence"/>
</dbReference>
<dbReference type="InterPro" id="IPR029063">
    <property type="entry name" value="SAM-dependent_MTases_sf"/>
</dbReference>
<dbReference type="PANTHER" id="PTHR34203">
    <property type="entry name" value="METHYLTRANSFERASE, FKBM FAMILY PROTEIN"/>
    <property type="match status" value="1"/>
</dbReference>
<proteinExistence type="predicted"/>
<dbReference type="EMBL" id="BKAG01000018">
    <property type="protein sequence ID" value="GEP43534.1"/>
    <property type="molecule type" value="Genomic_DNA"/>
</dbReference>
<comment type="caution">
    <text evidence="2">The sequence shown here is derived from an EMBL/GenBank/DDBJ whole genome shotgun (WGS) entry which is preliminary data.</text>
</comment>
<dbReference type="InterPro" id="IPR052514">
    <property type="entry name" value="SAM-dependent_MTase"/>
</dbReference>
<reference evidence="2 3" key="1">
    <citation type="submission" date="2019-07" db="EMBL/GenBank/DDBJ databases">
        <title>Whole genome shotgun sequence of Brevifollis gellanilyticus NBRC 108608.</title>
        <authorList>
            <person name="Hosoyama A."/>
            <person name="Uohara A."/>
            <person name="Ohji S."/>
            <person name="Ichikawa N."/>
        </authorList>
    </citation>
    <scope>NUCLEOTIDE SEQUENCE [LARGE SCALE GENOMIC DNA]</scope>
    <source>
        <strain evidence="2 3">NBRC 108608</strain>
    </source>
</reference>
<sequence>MNGTDELRLHPECRVLGETYEPEVWAEAMKCVKTGDAVIDVGGHWGLYAVAFGLRVGQSGHVLVAEPDPANLHLLRANIELNCLSQVVEVVPAGMSDESGEGFIVSGSLESKVRQEGDTSISLRKIDEVCGERVYSLMMIDVEGFEEKVLRGARVLLSDEKRRPRMMVVEVHPYAWGPPGTTSESLLKELSMHGYRVCDLHGEPVAGISRYGHVVATLS</sequence>
<dbReference type="SUPFAM" id="SSF53335">
    <property type="entry name" value="S-adenosyl-L-methionine-dependent methyltransferases"/>
    <property type="match status" value="1"/>
</dbReference>
<gene>
    <name evidence="2" type="ORF">BGE01nite_28250</name>
</gene>
<keyword evidence="3" id="KW-1185">Reference proteome</keyword>
<dbReference type="Pfam" id="PF05050">
    <property type="entry name" value="Methyltransf_21"/>
    <property type="match status" value="1"/>
</dbReference>